<feature type="transmembrane region" description="Helical" evidence="7">
    <location>
        <begin position="76"/>
        <end position="93"/>
    </location>
</feature>
<keyword evidence="6 7" id="KW-0472">Membrane</keyword>
<evidence type="ECO:0000256" key="6">
    <source>
        <dbReference type="ARBA" id="ARBA00023136"/>
    </source>
</evidence>
<dbReference type="PANTHER" id="PTHR23517:SF3">
    <property type="entry name" value="INTEGRAL MEMBRANE TRANSPORT PROTEIN"/>
    <property type="match status" value="1"/>
</dbReference>
<dbReference type="InterPro" id="IPR011701">
    <property type="entry name" value="MFS"/>
</dbReference>
<evidence type="ECO:0000259" key="8">
    <source>
        <dbReference type="PROSITE" id="PS50850"/>
    </source>
</evidence>
<dbReference type="Gene3D" id="1.20.1250.20">
    <property type="entry name" value="MFS general substrate transporter like domains"/>
    <property type="match status" value="1"/>
</dbReference>
<keyword evidence="3" id="KW-1003">Cell membrane</keyword>
<dbReference type="InterPro" id="IPR036259">
    <property type="entry name" value="MFS_trans_sf"/>
</dbReference>
<feature type="transmembrane region" description="Helical" evidence="7">
    <location>
        <begin position="165"/>
        <end position="184"/>
    </location>
</feature>
<feature type="transmembrane region" description="Helical" evidence="7">
    <location>
        <begin position="247"/>
        <end position="270"/>
    </location>
</feature>
<dbReference type="InterPro" id="IPR050171">
    <property type="entry name" value="MFS_Transporters"/>
</dbReference>
<dbReference type="InterPro" id="IPR020846">
    <property type="entry name" value="MFS_dom"/>
</dbReference>
<comment type="caution">
    <text evidence="9">The sequence shown here is derived from an EMBL/GenBank/DDBJ whole genome shotgun (WGS) entry which is preliminary data.</text>
</comment>
<evidence type="ECO:0000313" key="10">
    <source>
        <dbReference type="Proteomes" id="UP000438196"/>
    </source>
</evidence>
<name>A0A6I3WFQ4_9PSED</name>
<dbReference type="GO" id="GO:0005886">
    <property type="term" value="C:plasma membrane"/>
    <property type="evidence" value="ECO:0007669"/>
    <property type="project" value="UniProtKB-SubCell"/>
</dbReference>
<feature type="transmembrane region" description="Helical" evidence="7">
    <location>
        <begin position="141"/>
        <end position="159"/>
    </location>
</feature>
<dbReference type="Pfam" id="PF07690">
    <property type="entry name" value="MFS_1"/>
    <property type="match status" value="1"/>
</dbReference>
<keyword evidence="4 7" id="KW-0812">Transmembrane</keyword>
<dbReference type="Proteomes" id="UP000438196">
    <property type="component" value="Unassembled WGS sequence"/>
</dbReference>
<dbReference type="AlphaFoldDB" id="A0A6I3WFQ4"/>
<dbReference type="RefSeq" id="WP_155585203.1">
    <property type="nucleotide sequence ID" value="NZ_JBHSTH010000022.1"/>
</dbReference>
<protein>
    <submittedName>
        <fullName evidence="9">MFS transporter</fullName>
    </submittedName>
</protein>
<evidence type="ECO:0000256" key="5">
    <source>
        <dbReference type="ARBA" id="ARBA00022989"/>
    </source>
</evidence>
<comment type="subcellular location">
    <subcellularLocation>
        <location evidence="1">Cell membrane</location>
        <topology evidence="1">Multi-pass membrane protein</topology>
    </subcellularLocation>
</comment>
<feature type="transmembrane region" description="Helical" evidence="7">
    <location>
        <begin position="99"/>
        <end position="120"/>
    </location>
</feature>
<feature type="transmembrane region" description="Helical" evidence="7">
    <location>
        <begin position="369"/>
        <end position="387"/>
    </location>
</feature>
<feature type="domain" description="Major facilitator superfamily (MFS) profile" evidence="8">
    <location>
        <begin position="11"/>
        <end position="393"/>
    </location>
</feature>
<evidence type="ECO:0000313" key="9">
    <source>
        <dbReference type="EMBL" id="MUF07051.1"/>
    </source>
</evidence>
<keyword evidence="10" id="KW-1185">Reference proteome</keyword>
<feature type="transmembrane region" description="Helical" evidence="7">
    <location>
        <begin position="43"/>
        <end position="64"/>
    </location>
</feature>
<gene>
    <name evidence="9" type="ORF">GNF76_22110</name>
</gene>
<feature type="transmembrane region" description="Helical" evidence="7">
    <location>
        <begin position="306"/>
        <end position="328"/>
    </location>
</feature>
<evidence type="ECO:0000256" key="2">
    <source>
        <dbReference type="ARBA" id="ARBA00022448"/>
    </source>
</evidence>
<accession>A0A6I3WFQ4</accession>
<sequence length="404" mass="44033">MLTAFRHYPFSVNLLLSSALFLTLGRAITLPYMVIYLSSNFTLGISDIGLVVGGAMLVGSLLSLYGGYLTDRISSYRLILSFTGFFTVGFIGMCITRHLWLFFLFLVSFNFAYSVIDIVVKAAFGKLLPEAERGKVFSVRYTLINIGYAVGPFIGAGLAHMNMKLPFLMSAILGLSYFLTYMVWGDRTLSSADPANAPVSFVAVGRILLRDYRLVCFTVGGALSAVAFGQFTGYISQYLVTTSTPAFTYQVISTVVAVNATVVICLQYMVGKRITNEHLNQWLTAGFSLFLLGVVGFALSTSVLHWALAVAIFTVGEIIVFPAEYMFIDRIAPDHLRGMYYGAQNLSNLGGAMGPVLCGFALASQPAHFMFYMLAAFIVAGGCFYLMGASYSKRHDTGPGDRAQ</sequence>
<proteinExistence type="predicted"/>
<keyword evidence="2" id="KW-0813">Transport</keyword>
<dbReference type="OrthoDB" id="3237211at2"/>
<evidence type="ECO:0000256" key="1">
    <source>
        <dbReference type="ARBA" id="ARBA00004651"/>
    </source>
</evidence>
<dbReference type="SUPFAM" id="SSF103473">
    <property type="entry name" value="MFS general substrate transporter"/>
    <property type="match status" value="1"/>
</dbReference>
<dbReference type="GO" id="GO:0022857">
    <property type="term" value="F:transmembrane transporter activity"/>
    <property type="evidence" value="ECO:0007669"/>
    <property type="project" value="InterPro"/>
</dbReference>
<reference evidence="9 10" key="1">
    <citation type="submission" date="2019-11" db="EMBL/GenBank/DDBJ databases">
        <title>Pseudomonas karstica sp. nov. and Pseudomonas spelaei sp. nov. from karst caves.</title>
        <authorList>
            <person name="Zeman M."/>
        </authorList>
    </citation>
    <scope>NUCLEOTIDE SEQUENCE [LARGE SCALE GENOMIC DNA]</scope>
    <source>
        <strain evidence="9 10">CCM 7893</strain>
    </source>
</reference>
<feature type="transmembrane region" description="Helical" evidence="7">
    <location>
        <begin position="282"/>
        <end position="300"/>
    </location>
</feature>
<evidence type="ECO:0000256" key="4">
    <source>
        <dbReference type="ARBA" id="ARBA00022692"/>
    </source>
</evidence>
<evidence type="ECO:0000256" key="3">
    <source>
        <dbReference type="ARBA" id="ARBA00022475"/>
    </source>
</evidence>
<feature type="transmembrane region" description="Helical" evidence="7">
    <location>
        <begin position="214"/>
        <end position="235"/>
    </location>
</feature>
<organism evidence="9 10">
    <name type="scientific">Pseudomonas spelaei</name>
    <dbReference type="NCBI Taxonomy" id="1055469"/>
    <lineage>
        <taxon>Bacteria</taxon>
        <taxon>Pseudomonadati</taxon>
        <taxon>Pseudomonadota</taxon>
        <taxon>Gammaproteobacteria</taxon>
        <taxon>Pseudomonadales</taxon>
        <taxon>Pseudomonadaceae</taxon>
        <taxon>Pseudomonas</taxon>
    </lineage>
</organism>
<feature type="transmembrane region" description="Helical" evidence="7">
    <location>
        <begin position="340"/>
        <end position="363"/>
    </location>
</feature>
<evidence type="ECO:0000256" key="7">
    <source>
        <dbReference type="SAM" id="Phobius"/>
    </source>
</evidence>
<dbReference type="PANTHER" id="PTHR23517">
    <property type="entry name" value="RESISTANCE PROTEIN MDTM, PUTATIVE-RELATED-RELATED"/>
    <property type="match status" value="1"/>
</dbReference>
<dbReference type="EMBL" id="WNNK01000021">
    <property type="protein sequence ID" value="MUF07051.1"/>
    <property type="molecule type" value="Genomic_DNA"/>
</dbReference>
<keyword evidence="5 7" id="KW-1133">Transmembrane helix</keyword>
<dbReference type="PROSITE" id="PS50850">
    <property type="entry name" value="MFS"/>
    <property type="match status" value="1"/>
</dbReference>